<name>A0A9Q0LUX6_ANAIG</name>
<feature type="region of interest" description="Disordered" evidence="1">
    <location>
        <begin position="1"/>
        <end position="30"/>
    </location>
</feature>
<dbReference type="GO" id="GO:0016810">
    <property type="term" value="F:hydrolase activity, acting on carbon-nitrogen (but not peptide) bonds"/>
    <property type="evidence" value="ECO:0007669"/>
    <property type="project" value="TreeGrafter"/>
</dbReference>
<dbReference type="OMA" id="GWWMSFL"/>
<keyword evidence="4" id="KW-1185">Reference proteome</keyword>
<gene>
    <name evidence="3" type="ORF">M0811_05133</name>
</gene>
<proteinExistence type="predicted"/>
<dbReference type="EMBL" id="JAPDFW010000054">
    <property type="protein sequence ID" value="KAJ5078345.1"/>
    <property type="molecule type" value="Genomic_DNA"/>
</dbReference>
<feature type="compositionally biased region" description="Acidic residues" evidence="1">
    <location>
        <begin position="17"/>
        <end position="26"/>
    </location>
</feature>
<sequence length="417" mass="47586">MNSNQKENQNLSSTDSESQEEIEIDSDDKIIITEEDETKILNESQNFDNQVHEKLHKYFSLQLKEEKKEKENEDEDDEKENDPYAIPRFIINLDEPPETRWHEVVEKYKSCYKEVLEFLDGMIKEIFGSGLIGKFMKKIANSIFGSIAKSGAVFFGKELQAIAKQSKFPLGSLLLLNIAYELSAACTSIVTQRSDDNKFVLARTMDWEMPFLKKFTIEIDFRRNGETVFIGTTWPGYAGILTGMKPGVAAVSVNYRVTGGSVLKNLMTAKDGAWPVGFLVRHLLTSDYSYDEIVGGLSKSFLMAPVYLTVCGVSDATLITREREDEVKKSRWTFSKKGLIIQCNQDHWRNDSDSDVFMSRKRKKAAKKILAEMEEKDLINNDTLWALLYTPPLTNDITIYYTVCCPDDGYYKSRIAI</sequence>
<feature type="compositionally biased region" description="Polar residues" evidence="1">
    <location>
        <begin position="1"/>
        <end position="11"/>
    </location>
</feature>
<dbReference type="Gene3D" id="3.60.60.10">
    <property type="entry name" value="Penicillin V Acylase, Chain A"/>
    <property type="match status" value="1"/>
</dbReference>
<dbReference type="Proteomes" id="UP001149090">
    <property type="component" value="Unassembled WGS sequence"/>
</dbReference>
<dbReference type="PANTHER" id="PTHR28583:SF4">
    <property type="entry name" value="N-ACYLETHANOLAMINE-HYDROLYZING ACID AMIDASE"/>
    <property type="match status" value="1"/>
</dbReference>
<dbReference type="OrthoDB" id="5273684at2759"/>
<protein>
    <submittedName>
        <fullName evidence="3">Acid amidase</fullName>
    </submittedName>
</protein>
<evidence type="ECO:0000259" key="2">
    <source>
        <dbReference type="Pfam" id="PF15508"/>
    </source>
</evidence>
<evidence type="ECO:0000256" key="1">
    <source>
        <dbReference type="SAM" id="MobiDB-lite"/>
    </source>
</evidence>
<evidence type="ECO:0000313" key="4">
    <source>
        <dbReference type="Proteomes" id="UP001149090"/>
    </source>
</evidence>
<reference evidence="3" key="1">
    <citation type="submission" date="2022-10" db="EMBL/GenBank/DDBJ databases">
        <title>Novel sulphate-reducing endosymbionts in the free-living metamonad Anaeramoeba.</title>
        <authorList>
            <person name="Jerlstrom-Hultqvist J."/>
            <person name="Cepicka I."/>
            <person name="Gallot-Lavallee L."/>
            <person name="Salas-Leiva D."/>
            <person name="Curtis B.A."/>
            <person name="Zahonova K."/>
            <person name="Pipaliya S."/>
            <person name="Dacks J."/>
            <person name="Roger A.J."/>
        </authorList>
    </citation>
    <scope>NUCLEOTIDE SEQUENCE</scope>
    <source>
        <strain evidence="3">BMAN</strain>
    </source>
</reference>
<comment type="caution">
    <text evidence="3">The sequence shown here is derived from an EMBL/GenBank/DDBJ whole genome shotgun (WGS) entry which is preliminary data.</text>
</comment>
<organism evidence="3 4">
    <name type="scientific">Anaeramoeba ignava</name>
    <name type="common">Anaerobic marine amoeba</name>
    <dbReference type="NCBI Taxonomy" id="1746090"/>
    <lineage>
        <taxon>Eukaryota</taxon>
        <taxon>Metamonada</taxon>
        <taxon>Anaeramoebidae</taxon>
        <taxon>Anaeramoeba</taxon>
    </lineage>
</organism>
<accession>A0A9Q0LUX6</accession>
<dbReference type="InterPro" id="IPR029130">
    <property type="entry name" value="Acid_ceramidase_N"/>
</dbReference>
<dbReference type="AlphaFoldDB" id="A0A9Q0LUX6"/>
<evidence type="ECO:0000313" key="3">
    <source>
        <dbReference type="EMBL" id="KAJ5078345.1"/>
    </source>
</evidence>
<dbReference type="Pfam" id="PF15508">
    <property type="entry name" value="NAAA-beta"/>
    <property type="match status" value="1"/>
</dbReference>
<feature type="domain" description="Acid ceramidase N-terminal" evidence="2">
    <location>
        <begin position="85"/>
        <end position="144"/>
    </location>
</feature>
<dbReference type="PANTHER" id="PTHR28583">
    <property type="entry name" value="ACID AMIDASE"/>
    <property type="match status" value="1"/>
</dbReference>